<dbReference type="GO" id="GO:0005516">
    <property type="term" value="F:calmodulin binding"/>
    <property type="evidence" value="ECO:0007669"/>
    <property type="project" value="UniProtKB-KW"/>
</dbReference>
<dbReference type="InterPro" id="IPR050140">
    <property type="entry name" value="SRY-related_HMG-box_TF-like"/>
</dbReference>
<evidence type="ECO:0000256" key="6">
    <source>
        <dbReference type="ARBA" id="ARBA00022928"/>
    </source>
</evidence>
<evidence type="ECO:0000256" key="5">
    <source>
        <dbReference type="ARBA" id="ARBA00022860"/>
    </source>
</evidence>
<sequence length="215" mass="25011">MNWSAIQCTHHLLTKNSLETQTIRIRRPMNAFMVWARMMRKQIATENPGMHNADLSKILGLETLSIHYNVSEPQAGNVLAVDCFASVTVNVFEGKQWKGMSHVQKQPYVQEAESIRVKHLSAHPNYKYRPKRKPSTRQYRQLPLIFAPFLSDFTIHFRPKSTLVFARWQRNKPKSVNVSNSFINSYLPCQEFWSIDTEELSRYLEPSANLTTDQL</sequence>
<keyword evidence="8" id="KW-0010">Activator</keyword>
<evidence type="ECO:0000256" key="7">
    <source>
        <dbReference type="ARBA" id="ARBA00023125"/>
    </source>
</evidence>
<evidence type="ECO:0000256" key="10">
    <source>
        <dbReference type="ARBA" id="ARBA00032498"/>
    </source>
</evidence>
<organism evidence="16">
    <name type="scientific">Anisakis simplex</name>
    <name type="common">Herring worm</name>
    <dbReference type="NCBI Taxonomy" id="6269"/>
    <lineage>
        <taxon>Eukaryota</taxon>
        <taxon>Metazoa</taxon>
        <taxon>Ecdysozoa</taxon>
        <taxon>Nematoda</taxon>
        <taxon>Chromadorea</taxon>
        <taxon>Rhabditida</taxon>
        <taxon>Spirurina</taxon>
        <taxon>Ascaridomorpha</taxon>
        <taxon>Ascaridoidea</taxon>
        <taxon>Anisakidae</taxon>
        <taxon>Anisakis</taxon>
        <taxon>Anisakis simplex complex</taxon>
    </lineage>
</organism>
<keyword evidence="15" id="KW-1185">Reference proteome</keyword>
<accession>A0A0M3JTG7</accession>
<dbReference type="GO" id="GO:0030154">
    <property type="term" value="P:cell differentiation"/>
    <property type="evidence" value="ECO:0007669"/>
    <property type="project" value="UniProtKB-KW"/>
</dbReference>
<reference evidence="14 15" key="2">
    <citation type="submission" date="2018-11" db="EMBL/GenBank/DDBJ databases">
        <authorList>
            <consortium name="Pathogen Informatics"/>
        </authorList>
    </citation>
    <scope>NUCLEOTIDE SEQUENCE [LARGE SCALE GENOMIC DNA]</scope>
</reference>
<dbReference type="InterPro" id="IPR009071">
    <property type="entry name" value="HMG_box_dom"/>
</dbReference>
<evidence type="ECO:0000256" key="2">
    <source>
        <dbReference type="ARBA" id="ARBA00005998"/>
    </source>
</evidence>
<evidence type="ECO:0000256" key="11">
    <source>
        <dbReference type="ARBA" id="ARBA00045821"/>
    </source>
</evidence>
<dbReference type="GO" id="GO:0001228">
    <property type="term" value="F:DNA-binding transcription activator activity, RNA polymerase II-specific"/>
    <property type="evidence" value="ECO:0007669"/>
    <property type="project" value="TreeGrafter"/>
</dbReference>
<evidence type="ECO:0000256" key="1">
    <source>
        <dbReference type="ARBA" id="ARBA00004324"/>
    </source>
</evidence>
<reference evidence="16" key="1">
    <citation type="submission" date="2017-02" db="UniProtKB">
        <authorList>
            <consortium name="WormBaseParasite"/>
        </authorList>
    </citation>
    <scope>IDENTIFICATION</scope>
</reference>
<feature type="domain" description="HMG box" evidence="13">
    <location>
        <begin position="25"/>
        <end position="127"/>
    </location>
</feature>
<evidence type="ECO:0000313" key="14">
    <source>
        <dbReference type="EMBL" id="VDK43861.1"/>
    </source>
</evidence>
<dbReference type="PROSITE" id="PS50118">
    <property type="entry name" value="HMG_BOX_2"/>
    <property type="match status" value="1"/>
</dbReference>
<proteinExistence type="inferred from homology"/>
<evidence type="ECO:0000313" key="16">
    <source>
        <dbReference type="WBParaSite" id="ASIM_0001132301-mRNA-1"/>
    </source>
</evidence>
<evidence type="ECO:0000256" key="3">
    <source>
        <dbReference type="ARBA" id="ARBA00019052"/>
    </source>
</evidence>
<protein>
    <recommendedName>
        <fullName evidence="3">Sex-determining region Y protein</fullName>
    </recommendedName>
    <alternativeName>
        <fullName evidence="10">Testis-determining factor</fullName>
    </alternativeName>
</protein>
<feature type="DNA-binding region" description="HMG box" evidence="12">
    <location>
        <begin position="25"/>
        <end position="127"/>
    </location>
</feature>
<keyword evidence="6" id="KW-0726">Sexual differentiation</keyword>
<keyword evidence="4" id="KW-0221">Differentiation</keyword>
<comment type="subcellular location">
    <subcellularLocation>
        <location evidence="1">Nucleus speckle</location>
    </subcellularLocation>
</comment>
<dbReference type="GO" id="GO:0016607">
    <property type="term" value="C:nuclear speck"/>
    <property type="evidence" value="ECO:0007669"/>
    <property type="project" value="UniProtKB-SubCell"/>
</dbReference>
<dbReference type="AlphaFoldDB" id="A0A0M3JTG7"/>
<evidence type="ECO:0000259" key="13">
    <source>
        <dbReference type="PROSITE" id="PS50118"/>
    </source>
</evidence>
<dbReference type="PANTHER" id="PTHR10270:SF161">
    <property type="entry name" value="SEX-DETERMINING REGION Y PROTEIN"/>
    <property type="match status" value="1"/>
</dbReference>
<evidence type="ECO:0000256" key="4">
    <source>
        <dbReference type="ARBA" id="ARBA00022782"/>
    </source>
</evidence>
<evidence type="ECO:0000256" key="8">
    <source>
        <dbReference type="ARBA" id="ARBA00023159"/>
    </source>
</evidence>
<comment type="similarity">
    <text evidence="2">Belongs to the SRY family.</text>
</comment>
<keyword evidence="9" id="KW-0804">Transcription</keyword>
<evidence type="ECO:0000256" key="12">
    <source>
        <dbReference type="PROSITE-ProRule" id="PRU00267"/>
    </source>
</evidence>
<dbReference type="SUPFAM" id="SSF47095">
    <property type="entry name" value="HMG-box"/>
    <property type="match status" value="2"/>
</dbReference>
<gene>
    <name evidence="14" type="ORF">ASIM_LOCUS10881</name>
</gene>
<dbReference type="Gene3D" id="1.10.30.10">
    <property type="entry name" value="High mobility group box domain"/>
    <property type="match status" value="2"/>
</dbReference>
<dbReference type="PANTHER" id="PTHR10270">
    <property type="entry name" value="SOX TRANSCRIPTION FACTOR"/>
    <property type="match status" value="1"/>
</dbReference>
<keyword evidence="12" id="KW-0539">Nucleus</keyword>
<dbReference type="Pfam" id="PF00505">
    <property type="entry name" value="HMG_box"/>
    <property type="match status" value="2"/>
</dbReference>
<keyword evidence="5" id="KW-0112">Calmodulin-binding</keyword>
<dbReference type="WBParaSite" id="ASIM_0001132301-mRNA-1">
    <property type="protein sequence ID" value="ASIM_0001132301-mRNA-1"/>
    <property type="gene ID" value="ASIM_0001132301"/>
</dbReference>
<evidence type="ECO:0000313" key="15">
    <source>
        <dbReference type="Proteomes" id="UP000267096"/>
    </source>
</evidence>
<evidence type="ECO:0000256" key="9">
    <source>
        <dbReference type="ARBA" id="ARBA00023163"/>
    </source>
</evidence>
<dbReference type="GO" id="GO:0000978">
    <property type="term" value="F:RNA polymerase II cis-regulatory region sequence-specific DNA binding"/>
    <property type="evidence" value="ECO:0007669"/>
    <property type="project" value="TreeGrafter"/>
</dbReference>
<dbReference type="InterPro" id="IPR036910">
    <property type="entry name" value="HMG_box_dom_sf"/>
</dbReference>
<comment type="function">
    <text evidence="11">Transcriptional regulator that controls a genetic switch in male development. It is necessary and sufficient for initiating male sex determination by directing the development of supporting cell precursors (pre-Sertoli cells) as Sertoli rather than granulosa cells. Involved in different aspects of gene regulation including promoter activation or repression. Binds to the DNA consensus sequence 5'-[AT]AACAA[AT]-3'. SRY HMG box recognizes DNA by partial intercalation in the minor groove and promotes DNA bending. Also involved in pre-mRNA splicing. In male adult brain involved in the maintenance of motor functions of dopaminergic neurons.</text>
</comment>
<dbReference type="Proteomes" id="UP000267096">
    <property type="component" value="Unassembled WGS sequence"/>
</dbReference>
<keyword evidence="7 12" id="KW-0238">DNA-binding</keyword>
<dbReference type="SMART" id="SM00398">
    <property type="entry name" value="HMG"/>
    <property type="match status" value="1"/>
</dbReference>
<dbReference type="OrthoDB" id="6247875at2759"/>
<dbReference type="GO" id="GO:0007548">
    <property type="term" value="P:sex differentiation"/>
    <property type="evidence" value="ECO:0007669"/>
    <property type="project" value="UniProtKB-KW"/>
</dbReference>
<dbReference type="EMBL" id="UYRR01031024">
    <property type="protein sequence ID" value="VDK43861.1"/>
    <property type="molecule type" value="Genomic_DNA"/>
</dbReference>
<name>A0A0M3JTG7_ANISI</name>